<proteinExistence type="predicted"/>
<dbReference type="SUPFAM" id="SSF53335">
    <property type="entry name" value="S-adenosyl-L-methionine-dependent methyltransferases"/>
    <property type="match status" value="1"/>
</dbReference>
<reference evidence="1" key="1">
    <citation type="submission" date="2018-06" db="EMBL/GenBank/DDBJ databases">
        <authorList>
            <person name="Zhirakovskaya E."/>
        </authorList>
    </citation>
    <scope>NUCLEOTIDE SEQUENCE</scope>
</reference>
<evidence type="ECO:0008006" key="2">
    <source>
        <dbReference type="Google" id="ProtNLM"/>
    </source>
</evidence>
<sequence>MLNQEQLLFQQETAGGLIEVWQKDSHRWLNIDAVVQSGININQPELLVSPLHHAFLAALLFIETPKKILLAGMGAGAFARYIHHVNPAIQGEAVEINEAISVIAKQYFDFPETKWKINIDNIRQWQGKSYDFILADIAEDELTPAWLTSEMMLLQLKNQLSLQGALAMNLLVNDAQSFQQSLITIRKIFKRQTVCLTVPDHKNIVVFAFNNQTKEYSSAAVKSQIVSLSQTWGIDFDALFKQLQSDNPVGSFGGVF</sequence>
<name>A0A3B0W5A2_9ZZZZ</name>
<dbReference type="Gene3D" id="3.40.50.150">
    <property type="entry name" value="Vaccinia Virus protein VP39"/>
    <property type="match status" value="1"/>
</dbReference>
<protein>
    <recommendedName>
        <fullName evidence="2">Spermidine synthase</fullName>
    </recommendedName>
</protein>
<accession>A0A3B0W5A2</accession>
<gene>
    <name evidence="1" type="ORF">MNBD_GAMMA05-975</name>
</gene>
<dbReference type="EMBL" id="UOFE01000013">
    <property type="protein sequence ID" value="VAW51098.1"/>
    <property type="molecule type" value="Genomic_DNA"/>
</dbReference>
<dbReference type="AlphaFoldDB" id="A0A3B0W5A2"/>
<organism evidence="1">
    <name type="scientific">hydrothermal vent metagenome</name>
    <dbReference type="NCBI Taxonomy" id="652676"/>
    <lineage>
        <taxon>unclassified sequences</taxon>
        <taxon>metagenomes</taxon>
        <taxon>ecological metagenomes</taxon>
    </lineage>
</organism>
<evidence type="ECO:0000313" key="1">
    <source>
        <dbReference type="EMBL" id="VAW51098.1"/>
    </source>
</evidence>
<dbReference type="InterPro" id="IPR029063">
    <property type="entry name" value="SAM-dependent_MTases_sf"/>
</dbReference>